<evidence type="ECO:0000313" key="11">
    <source>
        <dbReference type="EMBL" id="KAG6489139.1"/>
    </source>
</evidence>
<comment type="subcellular location">
    <subcellularLocation>
        <location evidence="1">Nucleus</location>
    </subcellularLocation>
</comment>
<dbReference type="InterPro" id="IPR013087">
    <property type="entry name" value="Znf_C2H2_type"/>
</dbReference>
<keyword evidence="7" id="KW-0539">Nucleus</keyword>
<dbReference type="InterPro" id="IPR052426">
    <property type="entry name" value="Plant_dev_regulator"/>
</dbReference>
<evidence type="ECO:0000256" key="3">
    <source>
        <dbReference type="ARBA" id="ARBA00022771"/>
    </source>
</evidence>
<evidence type="ECO:0000256" key="4">
    <source>
        <dbReference type="ARBA" id="ARBA00022833"/>
    </source>
</evidence>
<dbReference type="GO" id="GO:0008270">
    <property type="term" value="F:zinc ion binding"/>
    <property type="evidence" value="ECO:0007669"/>
    <property type="project" value="UniProtKB-KW"/>
</dbReference>
<keyword evidence="3 8" id="KW-0863">Zinc-finger</keyword>
<keyword evidence="2" id="KW-0479">Metal-binding</keyword>
<feature type="domain" description="C2H2-type" evidence="10">
    <location>
        <begin position="68"/>
        <end position="95"/>
    </location>
</feature>
<dbReference type="PANTHER" id="PTHR45801">
    <property type="entry name" value="OS07G0101800 PROTEIN"/>
    <property type="match status" value="1"/>
</dbReference>
<keyword evidence="5" id="KW-0805">Transcription regulation</keyword>
<evidence type="ECO:0000256" key="2">
    <source>
        <dbReference type="ARBA" id="ARBA00022723"/>
    </source>
</evidence>
<feature type="compositionally biased region" description="Acidic residues" evidence="9">
    <location>
        <begin position="180"/>
        <end position="192"/>
    </location>
</feature>
<dbReference type="PANTHER" id="PTHR45801:SF107">
    <property type="entry name" value="TRANSCRIPTIONAL REGULATOR SUPERMAN-LIKE"/>
    <property type="match status" value="1"/>
</dbReference>
<proteinExistence type="predicted"/>
<evidence type="ECO:0000256" key="1">
    <source>
        <dbReference type="ARBA" id="ARBA00004123"/>
    </source>
</evidence>
<dbReference type="Proteomes" id="UP000734854">
    <property type="component" value="Unassembled WGS sequence"/>
</dbReference>
<evidence type="ECO:0000256" key="9">
    <source>
        <dbReference type="SAM" id="MobiDB-lite"/>
    </source>
</evidence>
<name>A0A8J5KQE6_ZINOF</name>
<comment type="caution">
    <text evidence="11">The sequence shown here is derived from an EMBL/GenBank/DDBJ whole genome shotgun (WGS) entry which is preliminary data.</text>
</comment>
<accession>A0A8J5KQE6</accession>
<dbReference type="EMBL" id="JACMSC010000014">
    <property type="protein sequence ID" value="KAG6489139.1"/>
    <property type="molecule type" value="Genomic_DNA"/>
</dbReference>
<dbReference type="PROSITE" id="PS00028">
    <property type="entry name" value="ZINC_FINGER_C2H2_1"/>
    <property type="match status" value="1"/>
</dbReference>
<evidence type="ECO:0000256" key="7">
    <source>
        <dbReference type="ARBA" id="ARBA00023242"/>
    </source>
</evidence>
<keyword evidence="6" id="KW-0804">Transcription</keyword>
<dbReference type="PROSITE" id="PS50157">
    <property type="entry name" value="ZINC_FINGER_C2H2_2"/>
    <property type="match status" value="1"/>
</dbReference>
<dbReference type="AlphaFoldDB" id="A0A8J5KQE6"/>
<keyword evidence="4" id="KW-0862">Zinc</keyword>
<sequence>MEEKAKYLMIAKRRPRDEMSVFLNPSRHPADHLVVPSFSFVESPTWDEEAFARDSAHLGGCIWPPRSYSCSFCGREFRSAQALGGHMNVHRKDRAILKQYNSSASPTGSETLETSSEPCSTINQANPNPNPNSNFKVCSPIAFNGYQKEALFFEERPTLQLLNEIDLSKQVIRGTRDETNKEEEEEEEEEEELFKISMNKRRRTDPDSPFLINTIGVNLHAEELDLELRLGDAPQVK</sequence>
<gene>
    <name evidence="11" type="ORF">ZIOFF_050399</name>
</gene>
<keyword evidence="12" id="KW-1185">Reference proteome</keyword>
<evidence type="ECO:0000256" key="6">
    <source>
        <dbReference type="ARBA" id="ARBA00023163"/>
    </source>
</evidence>
<evidence type="ECO:0000259" key="10">
    <source>
        <dbReference type="PROSITE" id="PS50157"/>
    </source>
</evidence>
<evidence type="ECO:0000313" key="12">
    <source>
        <dbReference type="Proteomes" id="UP000734854"/>
    </source>
</evidence>
<protein>
    <recommendedName>
        <fullName evidence="10">C2H2-type domain-containing protein</fullName>
    </recommendedName>
</protein>
<reference evidence="11 12" key="1">
    <citation type="submission" date="2020-08" db="EMBL/GenBank/DDBJ databases">
        <title>Plant Genome Project.</title>
        <authorList>
            <person name="Zhang R.-G."/>
        </authorList>
    </citation>
    <scope>NUCLEOTIDE SEQUENCE [LARGE SCALE GENOMIC DNA]</scope>
    <source>
        <tissue evidence="11">Rhizome</tissue>
    </source>
</reference>
<dbReference type="SMART" id="SM00355">
    <property type="entry name" value="ZnF_C2H2"/>
    <property type="match status" value="1"/>
</dbReference>
<dbReference type="OrthoDB" id="1708403at2759"/>
<feature type="region of interest" description="Disordered" evidence="9">
    <location>
        <begin position="174"/>
        <end position="209"/>
    </location>
</feature>
<organism evidence="11 12">
    <name type="scientific">Zingiber officinale</name>
    <name type="common">Ginger</name>
    <name type="synonym">Amomum zingiber</name>
    <dbReference type="NCBI Taxonomy" id="94328"/>
    <lineage>
        <taxon>Eukaryota</taxon>
        <taxon>Viridiplantae</taxon>
        <taxon>Streptophyta</taxon>
        <taxon>Embryophyta</taxon>
        <taxon>Tracheophyta</taxon>
        <taxon>Spermatophyta</taxon>
        <taxon>Magnoliopsida</taxon>
        <taxon>Liliopsida</taxon>
        <taxon>Zingiberales</taxon>
        <taxon>Zingiberaceae</taxon>
        <taxon>Zingiber</taxon>
    </lineage>
</organism>
<evidence type="ECO:0000256" key="5">
    <source>
        <dbReference type="ARBA" id="ARBA00023015"/>
    </source>
</evidence>
<evidence type="ECO:0000256" key="8">
    <source>
        <dbReference type="PROSITE-ProRule" id="PRU00042"/>
    </source>
</evidence>
<dbReference type="Pfam" id="PF13912">
    <property type="entry name" value="zf-C2H2_6"/>
    <property type="match status" value="1"/>
</dbReference>
<dbReference type="GO" id="GO:0005634">
    <property type="term" value="C:nucleus"/>
    <property type="evidence" value="ECO:0007669"/>
    <property type="project" value="UniProtKB-SubCell"/>
</dbReference>